<dbReference type="PANTHER" id="PTHR39569:SF1">
    <property type="entry name" value="INORGANIC TRIPHOSPHATASE"/>
    <property type="match status" value="1"/>
</dbReference>
<name>A0ABU0HHK4_9HYPH</name>
<dbReference type="InterPro" id="IPR039013">
    <property type="entry name" value="YgiF"/>
</dbReference>
<dbReference type="CDD" id="cd07756">
    <property type="entry name" value="CYTH-like_Pase_CHAD"/>
    <property type="match status" value="1"/>
</dbReference>
<feature type="region of interest" description="Disordered" evidence="1">
    <location>
        <begin position="470"/>
        <end position="491"/>
    </location>
</feature>
<organism evidence="4 5">
    <name type="scientific">Methylobacterium persicinum</name>
    <dbReference type="NCBI Taxonomy" id="374426"/>
    <lineage>
        <taxon>Bacteria</taxon>
        <taxon>Pseudomonadati</taxon>
        <taxon>Pseudomonadota</taxon>
        <taxon>Alphaproteobacteria</taxon>
        <taxon>Hyphomicrobiales</taxon>
        <taxon>Methylobacteriaceae</taxon>
        <taxon>Methylobacterium</taxon>
    </lineage>
</organism>
<dbReference type="Pfam" id="PF01928">
    <property type="entry name" value="CYTH"/>
    <property type="match status" value="1"/>
</dbReference>
<evidence type="ECO:0000313" key="5">
    <source>
        <dbReference type="Proteomes" id="UP001236369"/>
    </source>
</evidence>
<dbReference type="SMART" id="SM00880">
    <property type="entry name" value="CHAD"/>
    <property type="match status" value="1"/>
</dbReference>
<accession>A0ABU0HHK4</accession>
<proteinExistence type="predicted"/>
<dbReference type="Proteomes" id="UP001236369">
    <property type="component" value="Unassembled WGS sequence"/>
</dbReference>
<dbReference type="InterPro" id="IPR033469">
    <property type="entry name" value="CYTH-like_dom_sf"/>
</dbReference>
<dbReference type="Gene3D" id="1.40.20.10">
    <property type="entry name" value="CHAD domain"/>
    <property type="match status" value="1"/>
</dbReference>
<dbReference type="PANTHER" id="PTHR39569">
    <property type="entry name" value="INORGANIC TRIPHOSPHATASE"/>
    <property type="match status" value="1"/>
</dbReference>
<evidence type="ECO:0000313" key="4">
    <source>
        <dbReference type="EMBL" id="MDQ0440996.1"/>
    </source>
</evidence>
<dbReference type="InterPro" id="IPR038186">
    <property type="entry name" value="CHAD_dom_sf"/>
</dbReference>
<sequence>MMGEEIEGTAEPREIELKLDCAGPDFTVLSTHPLLRDVAAVPSQLLLSRYYDTPDHALRKAGLTLRIREEGERRIQTVKAGSGQVGLFDRAEWETDIAGDQPDPAAWAGTAAEPVLAEAGAEVQPLFSTLIMRRVHPLDYGESRILVTLDEGRVESADRDSSLCELELELAHGQVGDLFAFAQSLTETLPLRLGVLTKSARGFALLDGQGPTPAKAESVALSPDDDAGTVFRAVARSCLHHLRINETAFLEGPRDPSALHQMRVALRRLRSALSLFSPLFEDDPRAAALADEIKRVTEPFGTARNLDVFLHDTLPALAEHNNGDPSLDRIEERAQAAREQAYGAVQDILNSPQWRGLILDIAGWIEAGPWSGQDAARQDGRHFAAGILDKARRRVKKRGRGLRHLDAHTRHRVRISAKKLRYGAEFLAGLFPKPKAQERQEAFGDALSDLQDYLGALNDIETARHLPFANEENGSEPAEAPSMPEVDEKRVHDLLDKAADARAELLDVKPFWR</sequence>
<dbReference type="SMART" id="SM01118">
    <property type="entry name" value="CYTH"/>
    <property type="match status" value="1"/>
</dbReference>
<dbReference type="PROSITE" id="PS51707">
    <property type="entry name" value="CYTH"/>
    <property type="match status" value="1"/>
</dbReference>
<protein>
    <submittedName>
        <fullName evidence="4">Inorganic triphosphatase YgiF</fullName>
    </submittedName>
</protein>
<dbReference type="Gene3D" id="2.40.320.10">
    <property type="entry name" value="Hypothetical Protein Pfu-838710-001"/>
    <property type="match status" value="1"/>
</dbReference>
<evidence type="ECO:0000256" key="1">
    <source>
        <dbReference type="SAM" id="MobiDB-lite"/>
    </source>
</evidence>
<feature type="domain" description="CYTH" evidence="2">
    <location>
        <begin position="12"/>
        <end position="209"/>
    </location>
</feature>
<keyword evidence="5" id="KW-1185">Reference proteome</keyword>
<dbReference type="SUPFAM" id="SSF55154">
    <property type="entry name" value="CYTH-like phosphatases"/>
    <property type="match status" value="1"/>
</dbReference>
<comment type="caution">
    <text evidence="4">The sequence shown here is derived from an EMBL/GenBank/DDBJ whole genome shotgun (WGS) entry which is preliminary data.</text>
</comment>
<gene>
    <name evidence="4" type="ORF">QO016_000473</name>
</gene>
<evidence type="ECO:0000259" key="3">
    <source>
        <dbReference type="PROSITE" id="PS51708"/>
    </source>
</evidence>
<dbReference type="Pfam" id="PF05235">
    <property type="entry name" value="CHAD"/>
    <property type="match status" value="1"/>
</dbReference>
<dbReference type="InterPro" id="IPR023577">
    <property type="entry name" value="CYTH_domain"/>
</dbReference>
<feature type="domain" description="CHAD" evidence="3">
    <location>
        <begin position="224"/>
        <end position="507"/>
    </location>
</feature>
<dbReference type="EMBL" id="JAUSVV010000001">
    <property type="protein sequence ID" value="MDQ0440996.1"/>
    <property type="molecule type" value="Genomic_DNA"/>
</dbReference>
<dbReference type="RefSeq" id="WP_238251910.1">
    <property type="nucleotide sequence ID" value="NZ_BPQX01000054.1"/>
</dbReference>
<dbReference type="PROSITE" id="PS51708">
    <property type="entry name" value="CHAD"/>
    <property type="match status" value="1"/>
</dbReference>
<evidence type="ECO:0000259" key="2">
    <source>
        <dbReference type="PROSITE" id="PS51707"/>
    </source>
</evidence>
<reference evidence="4 5" key="1">
    <citation type="submission" date="2023-07" db="EMBL/GenBank/DDBJ databases">
        <title>Genomic Encyclopedia of Type Strains, Phase IV (KMG-IV): sequencing the most valuable type-strain genomes for metagenomic binning, comparative biology and taxonomic classification.</title>
        <authorList>
            <person name="Goeker M."/>
        </authorList>
    </citation>
    <scope>NUCLEOTIDE SEQUENCE [LARGE SCALE GENOMIC DNA]</scope>
    <source>
        <strain evidence="4 5">DSM 19562</strain>
    </source>
</reference>
<dbReference type="InterPro" id="IPR007899">
    <property type="entry name" value="CHAD_dom"/>
</dbReference>